<dbReference type="Gene3D" id="3.30.70.2650">
    <property type="match status" value="1"/>
</dbReference>
<dbReference type="Pfam" id="PF20803">
    <property type="entry name" value="PaaX_M"/>
    <property type="match status" value="1"/>
</dbReference>
<name>A0A1F5NJF1_9BACT</name>
<dbReference type="Proteomes" id="UP000176864">
    <property type="component" value="Unassembled WGS sequence"/>
</dbReference>
<keyword evidence="1" id="KW-0472">Membrane</keyword>
<evidence type="ECO:0000256" key="1">
    <source>
        <dbReference type="SAM" id="Phobius"/>
    </source>
</evidence>
<dbReference type="InterPro" id="IPR048846">
    <property type="entry name" value="PaaX-like_central"/>
</dbReference>
<proteinExistence type="predicted"/>
<dbReference type="EMBL" id="MFEK01000016">
    <property type="protein sequence ID" value="OGE77775.1"/>
    <property type="molecule type" value="Genomic_DNA"/>
</dbReference>
<reference evidence="3 4" key="1">
    <citation type="journal article" date="2016" name="Nat. Commun.">
        <title>Thousands of microbial genomes shed light on interconnected biogeochemical processes in an aquifer system.</title>
        <authorList>
            <person name="Anantharaman K."/>
            <person name="Brown C.T."/>
            <person name="Hug L.A."/>
            <person name="Sharon I."/>
            <person name="Castelle C.J."/>
            <person name="Probst A.J."/>
            <person name="Thomas B.C."/>
            <person name="Singh A."/>
            <person name="Wilkins M.J."/>
            <person name="Karaoz U."/>
            <person name="Brodie E.L."/>
            <person name="Williams K.H."/>
            <person name="Hubbard S.S."/>
            <person name="Banfield J.F."/>
        </authorList>
    </citation>
    <scope>NUCLEOTIDE SEQUENCE [LARGE SCALE GENOMIC DNA]</scope>
</reference>
<organism evidence="3 4">
    <name type="scientific">Candidatus Doudnabacteria bacterium RIFCSPHIGHO2_01_FULL_46_14</name>
    <dbReference type="NCBI Taxonomy" id="1817824"/>
    <lineage>
        <taxon>Bacteria</taxon>
        <taxon>Candidatus Doudnaibacteriota</taxon>
    </lineage>
</organism>
<evidence type="ECO:0000313" key="3">
    <source>
        <dbReference type="EMBL" id="OGE77775.1"/>
    </source>
</evidence>
<keyword evidence="1" id="KW-0812">Transmembrane</keyword>
<comment type="caution">
    <text evidence="3">The sequence shown here is derived from an EMBL/GenBank/DDBJ whole genome shotgun (WGS) entry which is preliminary data.</text>
</comment>
<feature type="transmembrane region" description="Helical" evidence="1">
    <location>
        <begin position="20"/>
        <end position="50"/>
    </location>
</feature>
<evidence type="ECO:0000313" key="4">
    <source>
        <dbReference type="Proteomes" id="UP000176864"/>
    </source>
</evidence>
<dbReference type="AlphaFoldDB" id="A0A1F5NJF1"/>
<dbReference type="STRING" id="1817824.A2751_01835"/>
<evidence type="ECO:0000259" key="2">
    <source>
        <dbReference type="Pfam" id="PF20803"/>
    </source>
</evidence>
<protein>
    <recommendedName>
        <fullName evidence="2">Transcriptional repressor PaaX-like central Cas2-like domain-containing protein</fullName>
    </recommendedName>
</protein>
<sequence length="191" mass="22532">MLAKSRFHKPVEEKFAETILAAALGGIAMVSPVAAVVGVFAVVGAGHYLFRQKDFNHEVRRLKRKGYVALTKTENGWIVRILNKGKARYRKIQMSNLQLAKSGEWDRKWRLFIFDIPEDMRHERDYLRRKLKQLDLYNIQRSVFAYPFDCRKELSFVADYYNIEKYTTYAEVSYTDIDKELKRHFTAKKIL</sequence>
<accession>A0A1F5NJF1</accession>
<keyword evidence="1" id="KW-1133">Transmembrane helix</keyword>
<gene>
    <name evidence="3" type="ORF">A2751_01835</name>
</gene>
<feature type="domain" description="Transcriptional repressor PaaX-like central Cas2-like" evidence="2">
    <location>
        <begin position="104"/>
        <end position="177"/>
    </location>
</feature>